<gene>
    <name evidence="10" type="ORF">LVISKB_1842</name>
</gene>
<dbReference type="PROSITE" id="PS50928">
    <property type="entry name" value="ABC_TM1"/>
    <property type="match status" value="1"/>
</dbReference>
<keyword evidence="5 8" id="KW-0812">Transmembrane</keyword>
<dbReference type="HOGENOM" id="CLU_016047_18_3_9"/>
<dbReference type="Gene3D" id="1.10.3720.10">
    <property type="entry name" value="MetI-like"/>
    <property type="match status" value="1"/>
</dbReference>
<evidence type="ECO:0000259" key="9">
    <source>
        <dbReference type="PROSITE" id="PS50928"/>
    </source>
</evidence>
<dbReference type="PANTHER" id="PTHR42929">
    <property type="entry name" value="INNER MEMBRANE ABC TRANSPORTER PERMEASE PROTEIN YDCU-RELATED-RELATED"/>
    <property type="match status" value="1"/>
</dbReference>
<dbReference type="InterPro" id="IPR000515">
    <property type="entry name" value="MetI-like"/>
</dbReference>
<dbReference type="SUPFAM" id="SSF161098">
    <property type="entry name" value="MetI-like"/>
    <property type="match status" value="1"/>
</dbReference>
<reference evidence="10 11" key="1">
    <citation type="journal article" date="2013" name="PLoS ONE">
        <title>Genomic Analysis by Deep Sequencing of the Probiotic Lactobacillus brevis KB290 Harboring Nine Plasmids Reveals Genomic Stability.</title>
        <authorList>
            <person name="Fukao M."/>
            <person name="Oshima K."/>
            <person name="Morita H."/>
            <person name="Toh H."/>
            <person name="Suda W."/>
            <person name="Kim S.W."/>
            <person name="Suzuki S."/>
            <person name="Yakabe T."/>
            <person name="Hattori M."/>
            <person name="Yajima N."/>
        </authorList>
    </citation>
    <scope>NUCLEOTIDE SEQUENCE [LARGE SCALE GENOMIC DNA]</scope>
    <source>
        <strain evidence="10 11">KB290</strain>
    </source>
</reference>
<evidence type="ECO:0000256" key="3">
    <source>
        <dbReference type="ARBA" id="ARBA00022448"/>
    </source>
</evidence>
<feature type="transmembrane region" description="Helical" evidence="8">
    <location>
        <begin position="88"/>
        <end position="110"/>
    </location>
</feature>
<evidence type="ECO:0000256" key="1">
    <source>
        <dbReference type="ARBA" id="ARBA00004651"/>
    </source>
</evidence>
<protein>
    <submittedName>
        <fullName evidence="10">Spermidine/putrescine transport system permease protein PotB</fullName>
    </submittedName>
</protein>
<keyword evidence="4" id="KW-1003">Cell membrane</keyword>
<evidence type="ECO:0000256" key="5">
    <source>
        <dbReference type="ARBA" id="ARBA00022692"/>
    </source>
</evidence>
<keyword evidence="7 8" id="KW-0472">Membrane</keyword>
<feature type="domain" description="ABC transmembrane type-1" evidence="9">
    <location>
        <begin position="84"/>
        <end position="286"/>
    </location>
</feature>
<dbReference type="Pfam" id="PF00528">
    <property type="entry name" value="BPD_transp_1"/>
    <property type="match status" value="1"/>
</dbReference>
<dbReference type="PANTHER" id="PTHR42929:SF1">
    <property type="entry name" value="INNER MEMBRANE ABC TRANSPORTER PERMEASE PROTEIN YDCU-RELATED"/>
    <property type="match status" value="1"/>
</dbReference>
<feature type="transmembrane region" description="Helical" evidence="8">
    <location>
        <begin position="116"/>
        <end position="141"/>
    </location>
</feature>
<comment type="subcellular location">
    <subcellularLocation>
        <location evidence="1 8">Cell membrane</location>
        <topology evidence="1 8">Multi-pass membrane protein</topology>
    </subcellularLocation>
</comment>
<dbReference type="CDD" id="cd06261">
    <property type="entry name" value="TM_PBP2"/>
    <property type="match status" value="1"/>
</dbReference>
<keyword evidence="6 8" id="KW-1133">Transmembrane helix</keyword>
<evidence type="ECO:0000256" key="7">
    <source>
        <dbReference type="ARBA" id="ARBA00023136"/>
    </source>
</evidence>
<dbReference type="KEGG" id="lbk:LVISKB_1842"/>
<keyword evidence="3 8" id="KW-0813">Transport</keyword>
<dbReference type="PATRIC" id="fig|1001583.3.peg.1832"/>
<dbReference type="AlphaFoldDB" id="M5AGL7"/>
<evidence type="ECO:0000256" key="4">
    <source>
        <dbReference type="ARBA" id="ARBA00022475"/>
    </source>
</evidence>
<evidence type="ECO:0000313" key="10">
    <source>
        <dbReference type="EMBL" id="BAN07477.1"/>
    </source>
</evidence>
<proteinExistence type="inferred from homology"/>
<dbReference type="Proteomes" id="UP000012042">
    <property type="component" value="Chromosome"/>
</dbReference>
<sequence>MSCALVKKKLSLMPDLRLMKERRMIALTKRKTWLYFIPYGLWLALFVIAPVALIIYQSFFDLGHHLTLANYSTYFASATYLKMTVNSVWYALLITLFTGLISYPTAYFLHQLKHRQFWLLLVILPTWINILLKAYAFIGIFSQAGLANQFLTFIGIGPQQILFTNASFIFVATYIQIPFMILPIFNALDDLNPAFINASRDLGASNWQTFRRVIFPLTLPGVKAGVQAVFIPSLSLFMLTRLIGGNKVITLGTAIEEHFLTTMNWGMGSTIGVVLIIAMIIVMTLTGDQKPKGGAPR</sequence>
<dbReference type="GO" id="GO:0005886">
    <property type="term" value="C:plasma membrane"/>
    <property type="evidence" value="ECO:0007669"/>
    <property type="project" value="UniProtKB-SubCell"/>
</dbReference>
<dbReference type="InterPro" id="IPR035906">
    <property type="entry name" value="MetI-like_sf"/>
</dbReference>
<dbReference type="EMBL" id="AP012167">
    <property type="protein sequence ID" value="BAN07477.1"/>
    <property type="molecule type" value="Genomic_DNA"/>
</dbReference>
<name>M5AGL7_LEVBR</name>
<comment type="similarity">
    <text evidence="2">Belongs to the binding-protein-dependent transport system permease family. CysTW subfamily.</text>
</comment>
<organism evidence="10 11">
    <name type="scientific">Levilactobacillus brevis KB290</name>
    <dbReference type="NCBI Taxonomy" id="1001583"/>
    <lineage>
        <taxon>Bacteria</taxon>
        <taxon>Bacillati</taxon>
        <taxon>Bacillota</taxon>
        <taxon>Bacilli</taxon>
        <taxon>Lactobacillales</taxon>
        <taxon>Lactobacillaceae</taxon>
        <taxon>Levilactobacillus</taxon>
    </lineage>
</organism>
<feature type="transmembrane region" description="Helical" evidence="8">
    <location>
        <begin position="32"/>
        <end position="56"/>
    </location>
</feature>
<evidence type="ECO:0000256" key="8">
    <source>
        <dbReference type="RuleBase" id="RU363032"/>
    </source>
</evidence>
<dbReference type="GO" id="GO:0055085">
    <property type="term" value="P:transmembrane transport"/>
    <property type="evidence" value="ECO:0007669"/>
    <property type="project" value="InterPro"/>
</dbReference>
<evidence type="ECO:0000256" key="6">
    <source>
        <dbReference type="ARBA" id="ARBA00022989"/>
    </source>
</evidence>
<evidence type="ECO:0000313" key="11">
    <source>
        <dbReference type="Proteomes" id="UP000012042"/>
    </source>
</evidence>
<feature type="transmembrane region" description="Helical" evidence="8">
    <location>
        <begin position="162"/>
        <end position="185"/>
    </location>
</feature>
<evidence type="ECO:0000256" key="2">
    <source>
        <dbReference type="ARBA" id="ARBA00007069"/>
    </source>
</evidence>
<feature type="transmembrane region" description="Helical" evidence="8">
    <location>
        <begin position="265"/>
        <end position="287"/>
    </location>
</feature>
<accession>M5AGL7</accession>